<dbReference type="Proteomes" id="UP000486602">
    <property type="component" value="Unassembled WGS sequence"/>
</dbReference>
<dbReference type="GO" id="GO:0008801">
    <property type="term" value="F:beta-phosphoglucomutase activity"/>
    <property type="evidence" value="ECO:0007669"/>
    <property type="project" value="UniProtKB-EC"/>
</dbReference>
<dbReference type="InterPro" id="IPR010972">
    <property type="entry name" value="Beta-PGM"/>
</dbReference>
<dbReference type="GO" id="GO:0050308">
    <property type="term" value="F:sugar-phosphatase activity"/>
    <property type="evidence" value="ECO:0007669"/>
    <property type="project" value="TreeGrafter"/>
</dbReference>
<reference evidence="6 7" key="1">
    <citation type="submission" date="2020-02" db="EMBL/GenBank/DDBJ databases">
        <title>Out from the shadows clarifying the taxonomy of the family Cryomorphaceae and related taxa by utilizing the GTDB taxonomic framework.</title>
        <authorList>
            <person name="Bowman J.P."/>
        </authorList>
    </citation>
    <scope>NUCLEOTIDE SEQUENCE [LARGE SCALE GENOMIC DNA]</scope>
    <source>
        <strain evidence="6 7">QSSC 1-22</strain>
    </source>
</reference>
<dbReference type="AlphaFoldDB" id="A0A7K3WLK0"/>
<keyword evidence="4" id="KW-0460">Magnesium</keyword>
<evidence type="ECO:0000313" key="7">
    <source>
        <dbReference type="Proteomes" id="UP000486602"/>
    </source>
</evidence>
<feature type="binding site" evidence="3">
    <location>
        <position position="146"/>
    </location>
    <ligand>
        <name>substrate</name>
    </ligand>
</feature>
<dbReference type="InterPro" id="IPR023198">
    <property type="entry name" value="PGP-like_dom2"/>
</dbReference>
<dbReference type="EC" id="5.4.2.6" evidence="6"/>
<sequence>MAFIRACIFDLDGVLVDTAHYHYLAWKRLCNELGFDLTEDENEELKGISRVESMEILLKNGGVSLSDADKKHYMDLKNEWYLEYVDTMSGGEVLPGVVPFLYDVKESGRKIVLGSASKNAVKILTRVGLVNLFDDIIDGTKVTKGKPHPQTFKLGAQAAGVKPKECVVFEDAAAGIEAALAAKMYAVGVGNPEILKKAHRIIPGFQQVKIDMLKEL</sequence>
<dbReference type="NCBIfam" id="TIGR02009">
    <property type="entry name" value="PGMB-YQAB-SF"/>
    <property type="match status" value="1"/>
</dbReference>
<keyword evidence="7" id="KW-1185">Reference proteome</keyword>
<dbReference type="SUPFAM" id="SSF56784">
    <property type="entry name" value="HAD-like"/>
    <property type="match status" value="1"/>
</dbReference>
<dbReference type="PANTHER" id="PTHR43481">
    <property type="entry name" value="FRUCTOSE-1-PHOSPHATE PHOSPHATASE"/>
    <property type="match status" value="1"/>
</dbReference>
<dbReference type="Pfam" id="PF00702">
    <property type="entry name" value="Hydrolase"/>
    <property type="match status" value="1"/>
</dbReference>
<feature type="site" description="Important for catalytic activity and assists the phosphoryl transfer reaction to Asp8 by balancing charge and orienting the reacting groups" evidence="5">
    <location>
        <position position="115"/>
    </location>
</feature>
<dbReference type="InterPro" id="IPR010976">
    <property type="entry name" value="B-phosphoglucomutase_hydrolase"/>
</dbReference>
<dbReference type="InterPro" id="IPR006439">
    <property type="entry name" value="HAD-SF_hydro_IA"/>
</dbReference>
<dbReference type="InterPro" id="IPR036412">
    <property type="entry name" value="HAD-like_sf"/>
</dbReference>
<dbReference type="NCBIfam" id="TIGR01509">
    <property type="entry name" value="HAD-SF-IA-v3"/>
    <property type="match status" value="1"/>
</dbReference>
<feature type="site" description="Important for catalytic activity and assists the phosphoryl transfer reaction to Asp8 by balancing charge and orienting the reacting groups" evidence="5">
    <location>
        <position position="146"/>
    </location>
</feature>
<feature type="binding site" evidence="3">
    <location>
        <position position="53"/>
    </location>
    <ligand>
        <name>substrate</name>
    </ligand>
</feature>
<name>A0A7K3WLK0_9FLAO</name>
<feature type="active site" description="Proton donor/acceptor" evidence="2">
    <location>
        <position position="12"/>
    </location>
</feature>
<dbReference type="PANTHER" id="PTHR43481:SF4">
    <property type="entry name" value="GLYCEROL-1-PHOSPHATE PHOSPHOHYDROLASE 1-RELATED"/>
    <property type="match status" value="1"/>
</dbReference>
<dbReference type="Gene3D" id="3.40.50.1000">
    <property type="entry name" value="HAD superfamily/HAD-like"/>
    <property type="match status" value="1"/>
</dbReference>
<dbReference type="InterPro" id="IPR051806">
    <property type="entry name" value="HAD-like_SPP"/>
</dbReference>
<proteinExistence type="inferred from homology"/>
<dbReference type="SFLD" id="SFLDG01135">
    <property type="entry name" value="C1.5.6:_HAD__Beta-PGM__Phospha"/>
    <property type="match status" value="1"/>
</dbReference>
<evidence type="ECO:0000256" key="3">
    <source>
        <dbReference type="PIRSR" id="PIRSR610972-2"/>
    </source>
</evidence>
<comment type="similarity">
    <text evidence="1">Belongs to the HAD-like hydrolase superfamily. CbbY/CbbZ/Gph/YieH family.</text>
</comment>
<dbReference type="NCBIfam" id="TIGR01990">
    <property type="entry name" value="bPGM"/>
    <property type="match status" value="1"/>
</dbReference>
<dbReference type="PRINTS" id="PR00413">
    <property type="entry name" value="HADHALOGNASE"/>
</dbReference>
<accession>A0A7K3WLK0</accession>
<dbReference type="RefSeq" id="WP_163283248.1">
    <property type="nucleotide sequence ID" value="NZ_JAAGVY010000003.1"/>
</dbReference>
<dbReference type="SFLD" id="SFLDG01129">
    <property type="entry name" value="C1.5:_HAD__Beta-PGM__Phosphata"/>
    <property type="match status" value="1"/>
</dbReference>
<evidence type="ECO:0000256" key="2">
    <source>
        <dbReference type="PIRSR" id="PIRSR610972-1"/>
    </source>
</evidence>
<comment type="cofactor">
    <cofactor evidence="4">
        <name>Mg(2+)</name>
        <dbReference type="ChEBI" id="CHEBI:18420"/>
    </cofactor>
    <text evidence="4">Binds 2 magnesium ions per subunit.</text>
</comment>
<feature type="binding site" evidence="4">
    <location>
        <position position="170"/>
    </location>
    <ligand>
        <name>Mg(2+)</name>
        <dbReference type="ChEBI" id="CHEBI:18420"/>
    </ligand>
</feature>
<organism evidence="6 7">
    <name type="scientific">Cryomorpha ignava</name>
    <dbReference type="NCBI Taxonomy" id="101383"/>
    <lineage>
        <taxon>Bacteria</taxon>
        <taxon>Pseudomonadati</taxon>
        <taxon>Bacteroidota</taxon>
        <taxon>Flavobacteriia</taxon>
        <taxon>Flavobacteriales</taxon>
        <taxon>Cryomorphaceae</taxon>
        <taxon>Cryomorpha</taxon>
    </lineage>
</organism>
<feature type="binding site" evidence="3">
    <location>
        <position position="77"/>
    </location>
    <ligand>
        <name>substrate</name>
    </ligand>
</feature>
<evidence type="ECO:0000256" key="4">
    <source>
        <dbReference type="PIRSR" id="PIRSR610972-3"/>
    </source>
</evidence>
<evidence type="ECO:0000256" key="5">
    <source>
        <dbReference type="PIRSR" id="PIRSR610972-4"/>
    </source>
</evidence>
<feature type="binding site" evidence="3">
    <location>
        <begin position="115"/>
        <end position="119"/>
    </location>
    <ligand>
        <name>substrate</name>
    </ligand>
</feature>
<keyword evidence="4" id="KW-0479">Metal-binding</keyword>
<feature type="active site" description="Proton donor/acceptor" evidence="2">
    <location>
        <position position="10"/>
    </location>
</feature>
<feature type="binding site" evidence="3">
    <location>
        <begin position="45"/>
        <end position="50"/>
    </location>
    <ligand>
        <name>substrate</name>
    </ligand>
</feature>
<dbReference type="GO" id="GO:0000287">
    <property type="term" value="F:magnesium ion binding"/>
    <property type="evidence" value="ECO:0007669"/>
    <property type="project" value="InterPro"/>
</dbReference>
<gene>
    <name evidence="6" type="primary">pgmB</name>
    <name evidence="6" type="ORF">G3O08_03270</name>
</gene>
<dbReference type="GO" id="GO:0005975">
    <property type="term" value="P:carbohydrate metabolic process"/>
    <property type="evidence" value="ECO:0007669"/>
    <property type="project" value="InterPro"/>
</dbReference>
<keyword evidence="6" id="KW-0413">Isomerase</keyword>
<protein>
    <submittedName>
        <fullName evidence="6">Beta-phosphoglucomutase</fullName>
        <ecNumber evidence="6">5.4.2.6</ecNumber>
    </submittedName>
</protein>
<feature type="binding site" evidence="3">
    <location>
        <position position="26"/>
    </location>
    <ligand>
        <name>substrate</name>
    </ligand>
</feature>
<feature type="binding site" evidence="3">
    <location>
        <begin position="10"/>
        <end position="12"/>
    </location>
    <ligand>
        <name>substrate</name>
    </ligand>
</feature>
<evidence type="ECO:0000256" key="1">
    <source>
        <dbReference type="ARBA" id="ARBA00006171"/>
    </source>
</evidence>
<dbReference type="SFLD" id="SFLDS00003">
    <property type="entry name" value="Haloacid_Dehalogenase"/>
    <property type="match status" value="1"/>
</dbReference>
<dbReference type="Gene3D" id="1.10.150.240">
    <property type="entry name" value="Putative phosphatase, domain 2"/>
    <property type="match status" value="1"/>
</dbReference>
<dbReference type="EMBL" id="JAAGVY010000003">
    <property type="protein sequence ID" value="NEN22523.1"/>
    <property type="molecule type" value="Genomic_DNA"/>
</dbReference>
<dbReference type="CDD" id="cd02598">
    <property type="entry name" value="HAD_BPGM"/>
    <property type="match status" value="1"/>
</dbReference>
<feature type="binding site" evidence="4">
    <location>
        <position position="12"/>
    </location>
    <ligand>
        <name>Mg(2+)</name>
        <dbReference type="ChEBI" id="CHEBI:18420"/>
    </ligand>
</feature>
<dbReference type="InterPro" id="IPR023214">
    <property type="entry name" value="HAD_sf"/>
</dbReference>
<feature type="binding site" evidence="4">
    <location>
        <position position="10"/>
    </location>
    <ligand>
        <name>Mg(2+)</name>
        <dbReference type="ChEBI" id="CHEBI:18420"/>
    </ligand>
</feature>
<comment type="caution">
    <text evidence="6">The sequence shown here is derived from an EMBL/GenBank/DDBJ whole genome shotgun (WGS) entry which is preliminary data.</text>
</comment>
<feature type="binding site" evidence="4">
    <location>
        <position position="171"/>
    </location>
    <ligand>
        <name>Mg(2+)</name>
        <dbReference type="ChEBI" id="CHEBI:18420"/>
    </ligand>
</feature>
<evidence type="ECO:0000313" key="6">
    <source>
        <dbReference type="EMBL" id="NEN22523.1"/>
    </source>
</evidence>